<protein>
    <recommendedName>
        <fullName evidence="6">HTH-type transcriptional regulator TtuA</fullName>
    </recommendedName>
    <alternativeName>
        <fullName evidence="7">Tartrate utilization transcriptional regulator</fullName>
    </alternativeName>
</protein>
<dbReference type="InterPro" id="IPR000847">
    <property type="entry name" value="LysR_HTH_N"/>
</dbReference>
<dbReference type="SUPFAM" id="SSF46785">
    <property type="entry name" value="Winged helix' DNA-binding domain"/>
    <property type="match status" value="1"/>
</dbReference>
<evidence type="ECO:0000256" key="5">
    <source>
        <dbReference type="ARBA" id="ARBA00054626"/>
    </source>
</evidence>
<reference evidence="9" key="1">
    <citation type="journal article" date="2023" name="Phytobiomes J">
        <title>Deciphering the key players within the bacterial microbiota associated with aerial crown gall tumors on rhododendron: Insights into the gallobiome.</title>
        <authorList>
            <person name="Kuzmanovic N."/>
            <person name="Nesme J."/>
            <person name="Wolf J."/>
            <person name="Neumann-Schaal M."/>
            <person name="Petersen J."/>
            <person name="Fernandez-Gnecco G."/>
            <person name="Sproeer C."/>
            <person name="Bunk B."/>
            <person name="Overmann J."/>
            <person name="Sorensen S.J."/>
            <person name="Idczak E."/>
            <person name="Smalla K."/>
        </authorList>
    </citation>
    <scope>NUCLEOTIDE SEQUENCE</scope>
    <source>
        <strain evidence="9">Rho-11.1</strain>
    </source>
</reference>
<dbReference type="InterPro" id="IPR036388">
    <property type="entry name" value="WH-like_DNA-bd_sf"/>
</dbReference>
<evidence type="ECO:0000256" key="7">
    <source>
        <dbReference type="ARBA" id="ARBA00083243"/>
    </source>
</evidence>
<evidence type="ECO:0000256" key="3">
    <source>
        <dbReference type="ARBA" id="ARBA00023125"/>
    </source>
</evidence>
<evidence type="ECO:0000256" key="1">
    <source>
        <dbReference type="ARBA" id="ARBA00009437"/>
    </source>
</evidence>
<feature type="domain" description="HTH lysR-type" evidence="8">
    <location>
        <begin position="1"/>
        <end position="59"/>
    </location>
</feature>
<sequence length="298" mass="32453">MKDLGDLEIFARVASTGSMSLAAKSLGITPAAVSKRIRRLEHDLGVRLLHRTTRQISITEVGQGFYDRTVGILASVEEAQAFANGRSSGVVGTLRIAAPTSFGRMHIAPHLAGFMMEHTQLAVDLILSDELTAIVTDGFDLAIRISELKDSGLVARKLCKVTRVLCASPTYIARHGLPQTIDQLASHQCLPAHNGEPWSLHGPEGPLFFRAEGMLKTNSSEVIREAVISGLGIALRSTWDIGGELSEGRLVRVLPNYEGSRNVTVSALFPSRHFVPSKVRAFINYLQMVYGPPPYWEA</sequence>
<dbReference type="PANTHER" id="PTHR30537:SF5">
    <property type="entry name" value="HTH-TYPE TRANSCRIPTIONAL ACTIVATOR TTDR-RELATED"/>
    <property type="match status" value="1"/>
</dbReference>
<dbReference type="GO" id="GO:0003700">
    <property type="term" value="F:DNA-binding transcription factor activity"/>
    <property type="evidence" value="ECO:0007669"/>
    <property type="project" value="InterPro"/>
</dbReference>
<dbReference type="Pfam" id="PF03466">
    <property type="entry name" value="LysR_substrate"/>
    <property type="match status" value="1"/>
</dbReference>
<dbReference type="RefSeq" id="WP_320203590.1">
    <property type="nucleotide sequence ID" value="NZ_CP192782.1"/>
</dbReference>
<dbReference type="InterPro" id="IPR036390">
    <property type="entry name" value="WH_DNA-bd_sf"/>
</dbReference>
<dbReference type="Pfam" id="PF00126">
    <property type="entry name" value="HTH_1"/>
    <property type="match status" value="1"/>
</dbReference>
<comment type="caution">
    <text evidence="9">The sequence shown here is derived from an EMBL/GenBank/DDBJ whole genome shotgun (WGS) entry which is preliminary data.</text>
</comment>
<comment type="function">
    <text evidence="5">Transcriptional regulator of the ttuABCDE tartrate utilization operon.</text>
</comment>
<dbReference type="FunFam" id="3.40.190.290:FF:000001">
    <property type="entry name" value="Transcriptional regulator, LysR family"/>
    <property type="match status" value="1"/>
</dbReference>
<accession>A0AAW9FLI1</accession>
<evidence type="ECO:0000256" key="6">
    <source>
        <dbReference type="ARBA" id="ARBA00067332"/>
    </source>
</evidence>
<organism evidence="9">
    <name type="scientific">Agrobacterium rosae</name>
    <dbReference type="NCBI Taxonomy" id="1972867"/>
    <lineage>
        <taxon>Bacteria</taxon>
        <taxon>Pseudomonadati</taxon>
        <taxon>Pseudomonadota</taxon>
        <taxon>Alphaproteobacteria</taxon>
        <taxon>Hyphomicrobiales</taxon>
        <taxon>Rhizobiaceae</taxon>
        <taxon>Rhizobium/Agrobacterium group</taxon>
        <taxon>Agrobacterium</taxon>
    </lineage>
</organism>
<dbReference type="Gene3D" id="3.40.190.290">
    <property type="match status" value="1"/>
</dbReference>
<name>A0AAW9FLI1_9HYPH</name>
<dbReference type="EMBL" id="JAVRAF010000019">
    <property type="protein sequence ID" value="MDX8305427.1"/>
    <property type="molecule type" value="Genomic_DNA"/>
</dbReference>
<proteinExistence type="inferred from homology"/>
<dbReference type="GO" id="GO:0003677">
    <property type="term" value="F:DNA binding"/>
    <property type="evidence" value="ECO:0007669"/>
    <property type="project" value="UniProtKB-KW"/>
</dbReference>
<dbReference type="PANTHER" id="PTHR30537">
    <property type="entry name" value="HTH-TYPE TRANSCRIPTIONAL REGULATOR"/>
    <property type="match status" value="1"/>
</dbReference>
<dbReference type="CDD" id="cd08422">
    <property type="entry name" value="PBP2_CrgA_like"/>
    <property type="match status" value="1"/>
</dbReference>
<dbReference type="InterPro" id="IPR005119">
    <property type="entry name" value="LysR_subst-bd"/>
</dbReference>
<keyword evidence="4" id="KW-0804">Transcription</keyword>
<dbReference type="AlphaFoldDB" id="A0AAW9FLI1"/>
<evidence type="ECO:0000313" key="9">
    <source>
        <dbReference type="EMBL" id="MDX8305427.1"/>
    </source>
</evidence>
<dbReference type="InterPro" id="IPR058163">
    <property type="entry name" value="LysR-type_TF_proteobact-type"/>
</dbReference>
<evidence type="ECO:0000256" key="4">
    <source>
        <dbReference type="ARBA" id="ARBA00023163"/>
    </source>
</evidence>
<keyword evidence="3" id="KW-0238">DNA-binding</keyword>
<dbReference type="Gene3D" id="1.10.10.10">
    <property type="entry name" value="Winged helix-like DNA-binding domain superfamily/Winged helix DNA-binding domain"/>
    <property type="match status" value="1"/>
</dbReference>
<dbReference type="FunFam" id="1.10.10.10:FF:000001">
    <property type="entry name" value="LysR family transcriptional regulator"/>
    <property type="match status" value="1"/>
</dbReference>
<comment type="similarity">
    <text evidence="1">Belongs to the LysR transcriptional regulatory family.</text>
</comment>
<gene>
    <name evidence="9" type="ORF">RMR22_24615</name>
</gene>
<evidence type="ECO:0000256" key="2">
    <source>
        <dbReference type="ARBA" id="ARBA00023015"/>
    </source>
</evidence>
<dbReference type="SUPFAM" id="SSF53850">
    <property type="entry name" value="Periplasmic binding protein-like II"/>
    <property type="match status" value="1"/>
</dbReference>
<keyword evidence="2" id="KW-0805">Transcription regulation</keyword>
<dbReference type="PROSITE" id="PS50931">
    <property type="entry name" value="HTH_LYSR"/>
    <property type="match status" value="1"/>
</dbReference>
<evidence type="ECO:0000259" key="8">
    <source>
        <dbReference type="PROSITE" id="PS50931"/>
    </source>
</evidence>